<keyword evidence="3" id="KW-1185">Reference proteome</keyword>
<reference evidence="2 3" key="1">
    <citation type="journal article" date="2020" name="Microbiol. Resour. Announc.">
        <title>Draft Genome Sequence of a Cladosporium Species Isolated from the Mesophotic Ascidian Didemnum maculosum.</title>
        <authorList>
            <person name="Gioti A."/>
            <person name="Siaperas R."/>
            <person name="Nikolaivits E."/>
            <person name="Le Goff G."/>
            <person name="Ouazzani J."/>
            <person name="Kotoulas G."/>
            <person name="Topakas E."/>
        </authorList>
    </citation>
    <scope>NUCLEOTIDE SEQUENCE [LARGE SCALE GENOMIC DNA]</scope>
    <source>
        <strain evidence="2 3">TM138-S3</strain>
    </source>
</reference>
<protein>
    <submittedName>
        <fullName evidence="2">Uncharacterized protein</fullName>
    </submittedName>
</protein>
<dbReference type="AlphaFoldDB" id="A0AB34KWX0"/>
<dbReference type="GeneID" id="96003661"/>
<comment type="caution">
    <text evidence="2">The sequence shown here is derived from an EMBL/GenBank/DDBJ whole genome shotgun (WGS) entry which is preliminary data.</text>
</comment>
<feature type="region of interest" description="Disordered" evidence="1">
    <location>
        <begin position="53"/>
        <end position="82"/>
    </location>
</feature>
<evidence type="ECO:0000313" key="2">
    <source>
        <dbReference type="EMBL" id="KAL1589258.1"/>
    </source>
</evidence>
<accession>A0AB34KWX0</accession>
<sequence length="207" mass="23345">MEAQPLLYHRPIKHSSQSKLFEWIKRSRAQNLKHVRSLTLHLTDIDLQTILLSPNRRPPTQPQHQNPNQKSTQLPPQHHQTTPTAYSLYELELSHLDSSLRALPNLAEITLVPPRAMHSQLLRGMYLSLLALIPRLHPGLKLLVVHDDAAVLDIVTALRDLPRVLFKDSHGGKEGAEGRGKKAVGAAARCKVLRGREVEVKVEREES</sequence>
<organism evidence="2 3">
    <name type="scientific">Cladosporium halotolerans</name>
    <dbReference type="NCBI Taxonomy" id="1052096"/>
    <lineage>
        <taxon>Eukaryota</taxon>
        <taxon>Fungi</taxon>
        <taxon>Dikarya</taxon>
        <taxon>Ascomycota</taxon>
        <taxon>Pezizomycotina</taxon>
        <taxon>Dothideomycetes</taxon>
        <taxon>Dothideomycetidae</taxon>
        <taxon>Cladosporiales</taxon>
        <taxon>Cladosporiaceae</taxon>
        <taxon>Cladosporium</taxon>
    </lineage>
</organism>
<feature type="compositionally biased region" description="Polar residues" evidence="1">
    <location>
        <begin position="70"/>
        <end position="82"/>
    </location>
</feature>
<gene>
    <name evidence="2" type="ORF">WHR41_02217</name>
</gene>
<dbReference type="Proteomes" id="UP000803884">
    <property type="component" value="Unassembled WGS sequence"/>
</dbReference>
<evidence type="ECO:0000256" key="1">
    <source>
        <dbReference type="SAM" id="MobiDB-lite"/>
    </source>
</evidence>
<evidence type="ECO:0000313" key="3">
    <source>
        <dbReference type="Proteomes" id="UP000803884"/>
    </source>
</evidence>
<name>A0AB34KWX0_9PEZI</name>
<dbReference type="EMBL" id="JAAQHG020000005">
    <property type="protein sequence ID" value="KAL1589258.1"/>
    <property type="molecule type" value="Genomic_DNA"/>
</dbReference>
<dbReference type="RefSeq" id="XP_069232363.1">
    <property type="nucleotide sequence ID" value="XM_069370823.1"/>
</dbReference>
<proteinExistence type="predicted"/>